<protein>
    <submittedName>
        <fullName evidence="2">Glycine/sarcosine N-methyltransferase</fullName>
        <ecNumber evidence="2">2.1.1.156</ecNumber>
    </submittedName>
</protein>
<evidence type="ECO:0000313" key="2">
    <source>
        <dbReference type="EMBL" id="VYU25460.1"/>
    </source>
</evidence>
<feature type="domain" description="Methyltransferase type 11" evidence="1">
    <location>
        <begin position="44"/>
        <end position="136"/>
    </location>
</feature>
<dbReference type="Gene3D" id="3.40.50.150">
    <property type="entry name" value="Vaccinia Virus protein VP39"/>
    <property type="match status" value="1"/>
</dbReference>
<sequence length="194" mass="21795">MNIETTKIYFDNLAENWDDLCHHDAKKIDTIVSLAQLPENSRILDIATGTGVLIPRLLEANPQEIVAIDLSSQMLAVARKKHPDPRVHFQSEDFYCFEDDSFDFAVAYSAYPHFENKSLFCDRLSACLKPGGRFMIAHSESRETINGRHSGQEVRKVSTGLRDAQSESQIFSSAFNMDIAVDTAAFYILSGTKK</sequence>
<accession>A0A6N3D945</accession>
<dbReference type="GO" id="GO:0008757">
    <property type="term" value="F:S-adenosylmethionine-dependent methyltransferase activity"/>
    <property type="evidence" value="ECO:0007669"/>
    <property type="project" value="InterPro"/>
</dbReference>
<reference evidence="2" key="1">
    <citation type="submission" date="2019-11" db="EMBL/GenBank/DDBJ databases">
        <authorList>
            <person name="Feng L."/>
        </authorList>
    </citation>
    <scope>NUCLEOTIDE SEQUENCE</scope>
    <source>
        <strain evidence="2">ElimosumLFYP34</strain>
    </source>
</reference>
<dbReference type="GO" id="GO:0032259">
    <property type="term" value="P:methylation"/>
    <property type="evidence" value="ECO:0007669"/>
    <property type="project" value="UniProtKB-KW"/>
</dbReference>
<dbReference type="CDD" id="cd02440">
    <property type="entry name" value="AdoMet_MTases"/>
    <property type="match status" value="1"/>
</dbReference>
<keyword evidence="2" id="KW-0489">Methyltransferase</keyword>
<gene>
    <name evidence="2" type="ORF">ELLFYP34_03060</name>
</gene>
<name>A0A6N3D945_EUBLI</name>
<proteinExistence type="predicted"/>
<dbReference type="SUPFAM" id="SSF53335">
    <property type="entry name" value="S-adenosyl-L-methionine-dependent methyltransferases"/>
    <property type="match status" value="1"/>
</dbReference>
<dbReference type="PANTHER" id="PTHR43591">
    <property type="entry name" value="METHYLTRANSFERASE"/>
    <property type="match status" value="1"/>
</dbReference>
<dbReference type="EMBL" id="CACRTR010000009">
    <property type="protein sequence ID" value="VYU25460.1"/>
    <property type="molecule type" value="Genomic_DNA"/>
</dbReference>
<dbReference type="EC" id="2.1.1.156" evidence="2"/>
<dbReference type="Pfam" id="PF08241">
    <property type="entry name" value="Methyltransf_11"/>
    <property type="match status" value="1"/>
</dbReference>
<organism evidence="2">
    <name type="scientific">Eubacterium limosum</name>
    <dbReference type="NCBI Taxonomy" id="1736"/>
    <lineage>
        <taxon>Bacteria</taxon>
        <taxon>Bacillati</taxon>
        <taxon>Bacillota</taxon>
        <taxon>Clostridia</taxon>
        <taxon>Eubacteriales</taxon>
        <taxon>Eubacteriaceae</taxon>
        <taxon>Eubacterium</taxon>
    </lineage>
</organism>
<evidence type="ECO:0000259" key="1">
    <source>
        <dbReference type="Pfam" id="PF08241"/>
    </source>
</evidence>
<dbReference type="InterPro" id="IPR013216">
    <property type="entry name" value="Methyltransf_11"/>
</dbReference>
<keyword evidence="2" id="KW-0808">Transferase</keyword>
<dbReference type="InterPro" id="IPR029063">
    <property type="entry name" value="SAM-dependent_MTases_sf"/>
</dbReference>
<dbReference type="AlphaFoldDB" id="A0A6N3D945"/>